<evidence type="ECO:0000313" key="3">
    <source>
        <dbReference type="Proteomes" id="UP000281647"/>
    </source>
</evidence>
<feature type="signal peptide" evidence="1">
    <location>
        <begin position="1"/>
        <end position="22"/>
    </location>
</feature>
<reference evidence="2 3" key="1">
    <citation type="submission" date="2018-11" db="EMBL/GenBank/DDBJ databases">
        <title>Pseudaminobacter arsenicus sp. nov., an arsenic-resistant bacterium isolated from arsenic-rich aquifers.</title>
        <authorList>
            <person name="Mu Y."/>
        </authorList>
    </citation>
    <scope>NUCLEOTIDE SEQUENCE [LARGE SCALE GENOMIC DNA]</scope>
    <source>
        <strain evidence="2 3">CB3</strain>
    </source>
</reference>
<evidence type="ECO:0000313" key="2">
    <source>
        <dbReference type="EMBL" id="RUM96638.1"/>
    </source>
</evidence>
<protein>
    <recommendedName>
        <fullName evidence="4">Acid-shock protein</fullName>
    </recommendedName>
</protein>
<organism evidence="2 3">
    <name type="scientific">Borborobacter arsenicus</name>
    <dbReference type="NCBI Taxonomy" id="1851146"/>
    <lineage>
        <taxon>Bacteria</taxon>
        <taxon>Pseudomonadati</taxon>
        <taxon>Pseudomonadota</taxon>
        <taxon>Alphaproteobacteria</taxon>
        <taxon>Hyphomicrobiales</taxon>
        <taxon>Phyllobacteriaceae</taxon>
        <taxon>Borborobacter</taxon>
    </lineage>
</organism>
<dbReference type="OrthoDB" id="8093117at2"/>
<feature type="chain" id="PRO_5019077699" description="Acid-shock protein" evidence="1">
    <location>
        <begin position="23"/>
        <end position="102"/>
    </location>
</feature>
<comment type="caution">
    <text evidence="2">The sequence shown here is derived from an EMBL/GenBank/DDBJ whole genome shotgun (WGS) entry which is preliminary data.</text>
</comment>
<evidence type="ECO:0000256" key="1">
    <source>
        <dbReference type="SAM" id="SignalP"/>
    </source>
</evidence>
<name>A0A432V3F4_9HYPH</name>
<dbReference type="EMBL" id="RKST01000017">
    <property type="protein sequence ID" value="RUM96638.1"/>
    <property type="molecule type" value="Genomic_DNA"/>
</dbReference>
<dbReference type="RefSeq" id="WP_128627692.1">
    <property type="nucleotide sequence ID" value="NZ_RKST01000017.1"/>
</dbReference>
<dbReference type="AlphaFoldDB" id="A0A432V3F4"/>
<keyword evidence="1" id="KW-0732">Signal</keyword>
<proteinExistence type="predicted"/>
<sequence>MKLKLASAAAIALMLAGGAALAQSATTAAPDTTQSDKLHTLEDPAMTGPFFTDDTMTTMRSDEEMKTAWAAMSAENQKMLKEQCATTESVKFKEFCGKISAM</sequence>
<accession>A0A432V3F4</accession>
<keyword evidence="3" id="KW-1185">Reference proteome</keyword>
<gene>
    <name evidence="2" type="ORF">EET67_16770</name>
</gene>
<evidence type="ECO:0008006" key="4">
    <source>
        <dbReference type="Google" id="ProtNLM"/>
    </source>
</evidence>
<dbReference type="Proteomes" id="UP000281647">
    <property type="component" value="Unassembled WGS sequence"/>
</dbReference>